<proteinExistence type="predicted"/>
<dbReference type="Proteomes" id="UP001515480">
    <property type="component" value="Unassembled WGS sequence"/>
</dbReference>
<evidence type="ECO:0000313" key="2">
    <source>
        <dbReference type="EMBL" id="KAL1511091.1"/>
    </source>
</evidence>
<gene>
    <name evidence="2" type="ORF">AB1Y20_005913</name>
</gene>
<protein>
    <submittedName>
        <fullName evidence="2">Uncharacterized protein</fullName>
    </submittedName>
</protein>
<feature type="compositionally biased region" description="Pro residues" evidence="1">
    <location>
        <begin position="1"/>
        <end position="10"/>
    </location>
</feature>
<accession>A0AB34J2D4</accession>
<evidence type="ECO:0000256" key="1">
    <source>
        <dbReference type="SAM" id="MobiDB-lite"/>
    </source>
</evidence>
<feature type="compositionally biased region" description="Low complexity" evidence="1">
    <location>
        <begin position="30"/>
        <end position="46"/>
    </location>
</feature>
<organism evidence="2 3">
    <name type="scientific">Prymnesium parvum</name>
    <name type="common">Toxic golden alga</name>
    <dbReference type="NCBI Taxonomy" id="97485"/>
    <lineage>
        <taxon>Eukaryota</taxon>
        <taxon>Haptista</taxon>
        <taxon>Haptophyta</taxon>
        <taxon>Prymnesiophyceae</taxon>
        <taxon>Prymnesiales</taxon>
        <taxon>Prymnesiaceae</taxon>
        <taxon>Prymnesium</taxon>
    </lineage>
</organism>
<feature type="region of interest" description="Disordered" evidence="1">
    <location>
        <begin position="1"/>
        <end position="57"/>
    </location>
</feature>
<comment type="caution">
    <text evidence="2">The sequence shown here is derived from an EMBL/GenBank/DDBJ whole genome shotgun (WGS) entry which is preliminary data.</text>
</comment>
<keyword evidence="3" id="KW-1185">Reference proteome</keyword>
<feature type="compositionally biased region" description="Basic and acidic residues" evidence="1">
    <location>
        <begin position="158"/>
        <end position="172"/>
    </location>
</feature>
<dbReference type="AlphaFoldDB" id="A0AB34J2D4"/>
<reference evidence="2 3" key="1">
    <citation type="journal article" date="2024" name="Science">
        <title>Giant polyketide synthase enzymes in the biosynthesis of giant marine polyether toxins.</title>
        <authorList>
            <person name="Fallon T.R."/>
            <person name="Shende V.V."/>
            <person name="Wierzbicki I.H."/>
            <person name="Pendleton A.L."/>
            <person name="Watervoot N.F."/>
            <person name="Auber R.P."/>
            <person name="Gonzalez D.J."/>
            <person name="Wisecaver J.H."/>
            <person name="Moore B.S."/>
        </authorList>
    </citation>
    <scope>NUCLEOTIDE SEQUENCE [LARGE SCALE GENOMIC DNA]</scope>
    <source>
        <strain evidence="2 3">12B1</strain>
    </source>
</reference>
<feature type="region of interest" description="Disordered" evidence="1">
    <location>
        <begin position="148"/>
        <end position="176"/>
    </location>
</feature>
<dbReference type="EMBL" id="JBGBPQ010000014">
    <property type="protein sequence ID" value="KAL1511091.1"/>
    <property type="molecule type" value="Genomic_DNA"/>
</dbReference>
<sequence length="238" mass="25046">MPPSPPPDSPSSPATEGAPAVPLLPPPPSAVLTRAATRAARSRMVADALPPEQRGHAKVPCYGARTFANTKTSIAIQQRYSLDRLVRRSSGGEAVVPDFAADYDAAEAATSRALPTDFHAPVPALVDPTIDPAHWDPLRAGGLPPDCAGGEDTADPETAGRDAHIRHPDTWRGRTRHGSNYDPAALLFASDARLDAPFVIYLGSGRPRAGDFASCVARYDIGAVRELAAAKMVEAYAP</sequence>
<name>A0AB34J2D4_PRYPA</name>
<evidence type="ECO:0000313" key="3">
    <source>
        <dbReference type="Proteomes" id="UP001515480"/>
    </source>
</evidence>